<dbReference type="PROSITE" id="PS00893">
    <property type="entry name" value="NUDIX_BOX"/>
    <property type="match status" value="1"/>
</dbReference>
<gene>
    <name evidence="4" type="ORF">CP960_06685</name>
</gene>
<name>A0A2N1J2X9_9BACT</name>
<keyword evidence="5" id="KW-1185">Reference proteome</keyword>
<dbReference type="GO" id="GO:0035529">
    <property type="term" value="F:NADH pyrophosphatase activity"/>
    <property type="evidence" value="ECO:0007669"/>
    <property type="project" value="TreeGrafter"/>
</dbReference>
<comment type="similarity">
    <text evidence="2">Belongs to the Nudix hydrolase family.</text>
</comment>
<dbReference type="InterPro" id="IPR040618">
    <property type="entry name" value="Pre-Nudix"/>
</dbReference>
<dbReference type="AlphaFoldDB" id="A0A2N1J2X9"/>
<dbReference type="InterPro" id="IPR020084">
    <property type="entry name" value="NUDIX_hydrolase_CS"/>
</dbReference>
<evidence type="ECO:0000256" key="2">
    <source>
        <dbReference type="RuleBase" id="RU003476"/>
    </source>
</evidence>
<dbReference type="CDD" id="cd04670">
    <property type="entry name" value="NUDIX_ASFGF2_Nudt6"/>
    <property type="match status" value="1"/>
</dbReference>
<organism evidence="4 5">
    <name type="scientific">Malaciobacter halophilus</name>
    <dbReference type="NCBI Taxonomy" id="197482"/>
    <lineage>
        <taxon>Bacteria</taxon>
        <taxon>Pseudomonadati</taxon>
        <taxon>Campylobacterota</taxon>
        <taxon>Epsilonproteobacteria</taxon>
        <taxon>Campylobacterales</taxon>
        <taxon>Arcobacteraceae</taxon>
        <taxon>Malaciobacter</taxon>
    </lineage>
</organism>
<dbReference type="Gene3D" id="3.40.630.30">
    <property type="match status" value="1"/>
</dbReference>
<evidence type="ECO:0000259" key="3">
    <source>
        <dbReference type="PROSITE" id="PS51462"/>
    </source>
</evidence>
<dbReference type="GO" id="GO:0047631">
    <property type="term" value="F:ADP-ribose diphosphatase activity"/>
    <property type="evidence" value="ECO:0007669"/>
    <property type="project" value="TreeGrafter"/>
</dbReference>
<sequence length="256" mass="29443">MDDYIETVGCFDIVLDPYNGITIEKNSVPNECIEFEKNLLNLISHCLKKKRRLIWITIDISKSNLIPVAVKHGFEFHTCEHDYVFVVKRLVQDAIIPTASNHTLGVGIVVINDNDEILVIKERISRIGYKLPGGHIDNGELISNAVVRETYEETGIEVEFESIISLGHFYPHQFGQSNLYILCNAKPLTYEIDIKDIAEIEDAKWVNVYEFLLDENVFEYNKVIINAVLNKSGFINQELESFKNIPKDYELFFPKK</sequence>
<evidence type="ECO:0000313" key="4">
    <source>
        <dbReference type="EMBL" id="PKI80918.1"/>
    </source>
</evidence>
<dbReference type="Pfam" id="PF00293">
    <property type="entry name" value="NUDIX"/>
    <property type="match status" value="1"/>
</dbReference>
<dbReference type="OrthoDB" id="5348044at2"/>
<dbReference type="InterPro" id="IPR020476">
    <property type="entry name" value="Nudix_hydrolase"/>
</dbReference>
<evidence type="ECO:0000313" key="5">
    <source>
        <dbReference type="Proteomes" id="UP000233248"/>
    </source>
</evidence>
<proteinExistence type="inferred from homology"/>
<dbReference type="Proteomes" id="UP000233248">
    <property type="component" value="Unassembled WGS sequence"/>
</dbReference>
<dbReference type="InterPro" id="IPR003293">
    <property type="entry name" value="Nudix_hydrolase6-like"/>
</dbReference>
<dbReference type="Gene3D" id="3.90.79.10">
    <property type="entry name" value="Nucleoside Triphosphate Pyrophosphohydrolase"/>
    <property type="match status" value="1"/>
</dbReference>
<dbReference type="RefSeq" id="WP_101184642.1">
    <property type="nucleotide sequence ID" value="NZ_CP031218.1"/>
</dbReference>
<dbReference type="GO" id="GO:0051287">
    <property type="term" value="F:NAD binding"/>
    <property type="evidence" value="ECO:0007669"/>
    <property type="project" value="TreeGrafter"/>
</dbReference>
<dbReference type="EMBL" id="NXIF01000026">
    <property type="protein sequence ID" value="PKI80918.1"/>
    <property type="molecule type" value="Genomic_DNA"/>
</dbReference>
<protein>
    <submittedName>
        <fullName evidence="4">DNA mismatch repair protein MutT</fullName>
    </submittedName>
</protein>
<dbReference type="PROSITE" id="PS51462">
    <property type="entry name" value="NUDIX"/>
    <property type="match status" value="1"/>
</dbReference>
<dbReference type="PANTHER" id="PTHR13994:SF13">
    <property type="entry name" value="FI03680P"/>
    <property type="match status" value="1"/>
</dbReference>
<dbReference type="PANTHER" id="PTHR13994">
    <property type="entry name" value="NUDIX HYDROLASE RELATED"/>
    <property type="match status" value="1"/>
</dbReference>
<feature type="domain" description="Nudix hydrolase" evidence="3">
    <location>
        <begin position="101"/>
        <end position="228"/>
    </location>
</feature>
<accession>A0A2N1J2X9</accession>
<dbReference type="PRINTS" id="PR00502">
    <property type="entry name" value="NUDIXFAMILY"/>
</dbReference>
<reference evidence="4 5" key="1">
    <citation type="submission" date="2017-09" db="EMBL/GenBank/DDBJ databases">
        <title>Genomics of the genus Arcobacter.</title>
        <authorList>
            <person name="Perez-Cataluna A."/>
            <person name="Figueras M.J."/>
            <person name="Salas-Masso N."/>
        </authorList>
    </citation>
    <scope>NUCLEOTIDE SEQUENCE [LARGE SCALE GENOMIC DNA]</scope>
    <source>
        <strain evidence="4 5">DSM 18005</strain>
    </source>
</reference>
<dbReference type="InterPro" id="IPR000086">
    <property type="entry name" value="NUDIX_hydrolase_dom"/>
</dbReference>
<dbReference type="SUPFAM" id="SSF55811">
    <property type="entry name" value="Nudix"/>
    <property type="match status" value="1"/>
</dbReference>
<keyword evidence="1 2" id="KW-0378">Hydrolase</keyword>
<dbReference type="InterPro" id="IPR015797">
    <property type="entry name" value="NUDIX_hydrolase-like_dom_sf"/>
</dbReference>
<dbReference type="Pfam" id="PF18290">
    <property type="entry name" value="Nudix_hydro"/>
    <property type="match status" value="1"/>
</dbReference>
<dbReference type="KEGG" id="ahs:AHALO_2309"/>
<evidence type="ECO:0000256" key="1">
    <source>
        <dbReference type="ARBA" id="ARBA00022801"/>
    </source>
</evidence>
<comment type="caution">
    <text evidence="4">The sequence shown here is derived from an EMBL/GenBank/DDBJ whole genome shotgun (WGS) entry which is preliminary data.</text>
</comment>